<organism evidence="1 2">
    <name type="scientific">Actinoplanes xinjiangensis</name>
    <dbReference type="NCBI Taxonomy" id="512350"/>
    <lineage>
        <taxon>Bacteria</taxon>
        <taxon>Bacillati</taxon>
        <taxon>Actinomycetota</taxon>
        <taxon>Actinomycetes</taxon>
        <taxon>Micromonosporales</taxon>
        <taxon>Micromonosporaceae</taxon>
        <taxon>Actinoplanes</taxon>
    </lineage>
</organism>
<comment type="caution">
    <text evidence="1">The sequence shown here is derived from an EMBL/GenBank/DDBJ whole genome shotgun (WGS) entry which is preliminary data.</text>
</comment>
<proteinExistence type="predicted"/>
<name>A0A316FDY0_9ACTN</name>
<dbReference type="Proteomes" id="UP000245697">
    <property type="component" value="Unassembled WGS sequence"/>
</dbReference>
<keyword evidence="2" id="KW-1185">Reference proteome</keyword>
<protein>
    <submittedName>
        <fullName evidence="1">Uncharacterized protein</fullName>
    </submittedName>
</protein>
<evidence type="ECO:0000313" key="1">
    <source>
        <dbReference type="EMBL" id="PWK47088.1"/>
    </source>
</evidence>
<evidence type="ECO:0000313" key="2">
    <source>
        <dbReference type="Proteomes" id="UP000245697"/>
    </source>
</evidence>
<gene>
    <name evidence="1" type="ORF">BC793_108203</name>
</gene>
<reference evidence="1 2" key="1">
    <citation type="submission" date="2018-05" db="EMBL/GenBank/DDBJ databases">
        <title>Genomic Encyclopedia of Archaeal and Bacterial Type Strains, Phase II (KMG-II): from individual species to whole genera.</title>
        <authorList>
            <person name="Goeker M."/>
        </authorList>
    </citation>
    <scope>NUCLEOTIDE SEQUENCE [LARGE SCALE GENOMIC DNA]</scope>
    <source>
        <strain evidence="1 2">DSM 45184</strain>
    </source>
</reference>
<dbReference type="EMBL" id="QGGR01000008">
    <property type="protein sequence ID" value="PWK47088.1"/>
    <property type="molecule type" value="Genomic_DNA"/>
</dbReference>
<dbReference type="AlphaFoldDB" id="A0A316FDY0"/>
<sequence>MGVRVLVSDADIEGVHELTHNLREALLDTDVDDVRQGTAGPAVKGAKSGEVLAVGALVVTLAPPVVEHLMVVISSWLSRQPNDVEVEVDGQRFRGRVTRLQRDQLVAAYLRRLDREP</sequence>
<accession>A0A316FDY0</accession>